<comment type="similarity">
    <text evidence="1">Belongs to the heparin-binding growth factors family.</text>
</comment>
<protein>
    <submittedName>
        <fullName evidence="4">Fibroblast growth factor 22-like isoform X1</fullName>
    </submittedName>
</protein>
<dbReference type="GO" id="GO:0008083">
    <property type="term" value="F:growth factor activity"/>
    <property type="evidence" value="ECO:0007669"/>
    <property type="project" value="InterPro"/>
</dbReference>
<evidence type="ECO:0000256" key="1">
    <source>
        <dbReference type="ARBA" id="ARBA00007936"/>
    </source>
</evidence>
<gene>
    <name evidence="4" type="primary">LOC116301931</name>
</gene>
<evidence type="ECO:0000256" key="2">
    <source>
        <dbReference type="SAM" id="MobiDB-lite"/>
    </source>
</evidence>
<dbReference type="GeneID" id="116301931"/>
<dbReference type="Proteomes" id="UP000515163">
    <property type="component" value="Unplaced"/>
</dbReference>
<dbReference type="InterPro" id="IPR008996">
    <property type="entry name" value="IL1/FGF"/>
</dbReference>
<dbReference type="InterPro" id="IPR002209">
    <property type="entry name" value="Fibroblast_GF_fam"/>
</dbReference>
<dbReference type="InParanoid" id="A0A6P8IJR6"/>
<evidence type="ECO:0000313" key="3">
    <source>
        <dbReference type="Proteomes" id="UP000515163"/>
    </source>
</evidence>
<dbReference type="AlphaFoldDB" id="A0A6P8IJR6"/>
<dbReference type="RefSeq" id="XP_031566965.1">
    <property type="nucleotide sequence ID" value="XM_031711105.1"/>
</dbReference>
<dbReference type="PANTHER" id="PTHR11486">
    <property type="entry name" value="FIBROBLAST GROWTH FACTOR"/>
    <property type="match status" value="1"/>
</dbReference>
<dbReference type="Pfam" id="PF00167">
    <property type="entry name" value="FGF"/>
    <property type="match status" value="1"/>
</dbReference>
<organism evidence="3 4">
    <name type="scientific">Actinia tenebrosa</name>
    <name type="common">Australian red waratah sea anemone</name>
    <dbReference type="NCBI Taxonomy" id="6105"/>
    <lineage>
        <taxon>Eukaryota</taxon>
        <taxon>Metazoa</taxon>
        <taxon>Cnidaria</taxon>
        <taxon>Anthozoa</taxon>
        <taxon>Hexacorallia</taxon>
        <taxon>Actiniaria</taxon>
        <taxon>Actiniidae</taxon>
        <taxon>Actinia</taxon>
    </lineage>
</organism>
<dbReference type="SUPFAM" id="SSF50353">
    <property type="entry name" value="Cytokine"/>
    <property type="match status" value="1"/>
</dbReference>
<dbReference type="CDD" id="cd00058">
    <property type="entry name" value="beta-trefoil_FGF"/>
    <property type="match status" value="1"/>
</dbReference>
<dbReference type="OrthoDB" id="5987799at2759"/>
<dbReference type="KEGG" id="aten:116301931"/>
<keyword evidence="3" id="KW-1185">Reference proteome</keyword>
<sequence>MGEDNQARDQRRINKENQDHRVGQKRRLDFTCHSAWWTQIFNANKLVIILFLYLTLPNWIPTSTALQASSTYSGQRKASQKNYSLFSLTKVPTNAQQMRLFCRVGLFLSMNRNGTVSGVLQKNGTQEIFELQSFGTSIVRIKHKVTGLFVAMNNKGKVKGQRNAVSSKDLYFYLNHEENAFVSFASFYHKKKKKSLEMFLGIKRGGEVKNGKQTSTGQDSIEFLSLDIS</sequence>
<name>A0A6P8IJR6_ACTTE</name>
<proteinExistence type="inferred from homology"/>
<dbReference type="Gene3D" id="2.80.10.50">
    <property type="match status" value="1"/>
</dbReference>
<feature type="region of interest" description="Disordered" evidence="2">
    <location>
        <begin position="1"/>
        <end position="20"/>
    </location>
</feature>
<evidence type="ECO:0000313" key="4">
    <source>
        <dbReference type="RefSeq" id="XP_031566965.1"/>
    </source>
</evidence>
<dbReference type="InterPro" id="IPR056378">
    <property type="entry name" value="Let-756-like_FGF"/>
</dbReference>
<accession>A0A6P8IJR6</accession>
<reference evidence="4" key="1">
    <citation type="submission" date="2025-08" db="UniProtKB">
        <authorList>
            <consortium name="RefSeq"/>
        </authorList>
    </citation>
    <scope>IDENTIFICATION</scope>
    <source>
        <tissue evidence="4">Tentacle</tissue>
    </source>
</reference>
<dbReference type="SMART" id="SM00442">
    <property type="entry name" value="FGF"/>
    <property type="match status" value="1"/>
</dbReference>